<dbReference type="PANTHER" id="PTHR47506:SF6">
    <property type="entry name" value="HTH-TYPE TRANSCRIPTIONAL REPRESSOR NEMR"/>
    <property type="match status" value="1"/>
</dbReference>
<feature type="domain" description="HTH tetR-type" evidence="5">
    <location>
        <begin position="7"/>
        <end position="67"/>
    </location>
</feature>
<dbReference type="Gene3D" id="1.10.357.10">
    <property type="entry name" value="Tetracycline Repressor, domain 2"/>
    <property type="match status" value="1"/>
</dbReference>
<gene>
    <name evidence="6" type="ORF">AB5J51_38870</name>
</gene>
<proteinExistence type="predicted"/>
<dbReference type="RefSeq" id="WP_136224202.1">
    <property type="nucleotide sequence ID" value="NZ_CP165727.1"/>
</dbReference>
<keyword evidence="1" id="KW-0805">Transcription regulation</keyword>
<keyword evidence="3" id="KW-0804">Transcription</keyword>
<dbReference type="AlphaFoldDB" id="A0AB39YIR4"/>
<accession>A0AB39YIR4</accession>
<organism evidence="6">
    <name type="scientific">Streptomyces sp. R33</name>
    <dbReference type="NCBI Taxonomy" id="3238629"/>
    <lineage>
        <taxon>Bacteria</taxon>
        <taxon>Bacillati</taxon>
        <taxon>Actinomycetota</taxon>
        <taxon>Actinomycetes</taxon>
        <taxon>Kitasatosporales</taxon>
        <taxon>Streptomycetaceae</taxon>
        <taxon>Streptomyces</taxon>
    </lineage>
</organism>
<keyword evidence="2 4" id="KW-0238">DNA-binding</keyword>
<dbReference type="InterPro" id="IPR036271">
    <property type="entry name" value="Tet_transcr_reg_TetR-rel_C_sf"/>
</dbReference>
<name>A0AB39YIR4_9ACTN</name>
<dbReference type="SUPFAM" id="SSF48498">
    <property type="entry name" value="Tetracyclin repressor-like, C-terminal domain"/>
    <property type="match status" value="1"/>
</dbReference>
<dbReference type="GO" id="GO:0003677">
    <property type="term" value="F:DNA binding"/>
    <property type="evidence" value="ECO:0007669"/>
    <property type="project" value="UniProtKB-UniRule"/>
</dbReference>
<reference evidence="6" key="1">
    <citation type="submission" date="2024-08" db="EMBL/GenBank/DDBJ databases">
        <authorList>
            <person name="Yu S.T."/>
        </authorList>
    </citation>
    <scope>NUCLEOTIDE SEQUENCE</scope>
    <source>
        <strain evidence="6">R33</strain>
    </source>
</reference>
<evidence type="ECO:0000256" key="2">
    <source>
        <dbReference type="ARBA" id="ARBA00023125"/>
    </source>
</evidence>
<dbReference type="InterPro" id="IPR009057">
    <property type="entry name" value="Homeodomain-like_sf"/>
</dbReference>
<dbReference type="InterPro" id="IPR001647">
    <property type="entry name" value="HTH_TetR"/>
</dbReference>
<dbReference type="SUPFAM" id="SSF46689">
    <property type="entry name" value="Homeodomain-like"/>
    <property type="match status" value="1"/>
</dbReference>
<evidence type="ECO:0000256" key="1">
    <source>
        <dbReference type="ARBA" id="ARBA00023015"/>
    </source>
</evidence>
<dbReference type="PANTHER" id="PTHR47506">
    <property type="entry name" value="TRANSCRIPTIONAL REGULATORY PROTEIN"/>
    <property type="match status" value="1"/>
</dbReference>
<feature type="DNA-binding region" description="H-T-H motif" evidence="4">
    <location>
        <begin position="30"/>
        <end position="49"/>
    </location>
</feature>
<evidence type="ECO:0000259" key="5">
    <source>
        <dbReference type="PROSITE" id="PS50977"/>
    </source>
</evidence>
<dbReference type="PROSITE" id="PS50977">
    <property type="entry name" value="HTH_TETR_2"/>
    <property type="match status" value="1"/>
</dbReference>
<dbReference type="Pfam" id="PF00440">
    <property type="entry name" value="TetR_N"/>
    <property type="match status" value="1"/>
</dbReference>
<dbReference type="EMBL" id="CP165727">
    <property type="protein sequence ID" value="XDV68452.1"/>
    <property type="molecule type" value="Genomic_DNA"/>
</dbReference>
<evidence type="ECO:0000256" key="3">
    <source>
        <dbReference type="ARBA" id="ARBA00023163"/>
    </source>
</evidence>
<evidence type="ECO:0000256" key="4">
    <source>
        <dbReference type="PROSITE-ProRule" id="PRU00335"/>
    </source>
</evidence>
<sequence>MARTADQAKRDHLLRQVRAYVVENGLADLSLRPLAKALGTSDRMLLYYFGSKEQLVAQALDRDEGRPLLVLRRALDVAGAPTDPAGMRAMLEEVWRQFTTPPERRDILPVTFEVMTASVLNPDRYGPVMRSLLTEWRHVLVCAFTGLGMPDDRADAEAALLVDSLLGLLHAPLADGDWDRATTTFETLLDRLEPGWHPLD</sequence>
<evidence type="ECO:0000313" key="6">
    <source>
        <dbReference type="EMBL" id="XDV68452.1"/>
    </source>
</evidence>
<protein>
    <submittedName>
        <fullName evidence="6">TetR/AcrR family transcriptional regulator</fullName>
    </submittedName>
</protein>